<reference evidence="1 2" key="1">
    <citation type="submission" date="2023-01" db="EMBL/GenBank/DDBJ databases">
        <authorList>
            <person name="Whitehead M."/>
        </authorList>
    </citation>
    <scope>NUCLEOTIDE SEQUENCE [LARGE SCALE GENOMIC DNA]</scope>
</reference>
<organism evidence="1 2">
    <name type="scientific">Macrosiphum euphorbiae</name>
    <name type="common">potato aphid</name>
    <dbReference type="NCBI Taxonomy" id="13131"/>
    <lineage>
        <taxon>Eukaryota</taxon>
        <taxon>Metazoa</taxon>
        <taxon>Ecdysozoa</taxon>
        <taxon>Arthropoda</taxon>
        <taxon>Hexapoda</taxon>
        <taxon>Insecta</taxon>
        <taxon>Pterygota</taxon>
        <taxon>Neoptera</taxon>
        <taxon>Paraneoptera</taxon>
        <taxon>Hemiptera</taxon>
        <taxon>Sternorrhyncha</taxon>
        <taxon>Aphidomorpha</taxon>
        <taxon>Aphidoidea</taxon>
        <taxon>Aphididae</taxon>
        <taxon>Macrosiphini</taxon>
        <taxon>Macrosiphum</taxon>
    </lineage>
</organism>
<dbReference type="Proteomes" id="UP001160148">
    <property type="component" value="Unassembled WGS sequence"/>
</dbReference>
<sequence length="88" mass="9893">MQLPIVIIVVITQQFGSVISTEIPKLLFVNGTSCNMVGRLGIVSARMIKRKGDRFDLISNPTGDYRFTWLEGYDVSLSYFRGFDPSES</sequence>
<name>A0AAV0WRC4_9HEMI</name>
<protein>
    <submittedName>
        <fullName evidence="1">Uncharacterized protein</fullName>
    </submittedName>
</protein>
<dbReference type="EMBL" id="CARXXK010000002">
    <property type="protein sequence ID" value="CAI6358206.1"/>
    <property type="molecule type" value="Genomic_DNA"/>
</dbReference>
<accession>A0AAV0WRC4</accession>
<comment type="caution">
    <text evidence="1">The sequence shown here is derived from an EMBL/GenBank/DDBJ whole genome shotgun (WGS) entry which is preliminary data.</text>
</comment>
<evidence type="ECO:0000313" key="2">
    <source>
        <dbReference type="Proteomes" id="UP001160148"/>
    </source>
</evidence>
<evidence type="ECO:0000313" key="1">
    <source>
        <dbReference type="EMBL" id="CAI6358206.1"/>
    </source>
</evidence>
<gene>
    <name evidence="1" type="ORF">MEUPH1_LOCUS13747</name>
</gene>
<keyword evidence="2" id="KW-1185">Reference proteome</keyword>
<dbReference type="AlphaFoldDB" id="A0AAV0WRC4"/>
<proteinExistence type="predicted"/>